<name>E8V6C6_TERSS</name>
<protein>
    <submittedName>
        <fullName evidence="1">Uncharacterized protein</fullName>
    </submittedName>
</protein>
<dbReference type="RefSeq" id="WP_013567324.1">
    <property type="nucleotide sequence ID" value="NC_014963.1"/>
</dbReference>
<evidence type="ECO:0000313" key="1">
    <source>
        <dbReference type="EMBL" id="ADV81591.1"/>
    </source>
</evidence>
<dbReference type="STRING" id="401053.AciPR4_0758"/>
<proteinExistence type="predicted"/>
<dbReference type="AlphaFoldDB" id="E8V6C6"/>
<accession>E8V6C6</accession>
<gene>
    <name evidence="1" type="ordered locus">AciPR4_0758</name>
</gene>
<dbReference type="HOGENOM" id="CLU_2439759_0_0_0"/>
<dbReference type="KEGG" id="tsa:AciPR4_0758"/>
<organism evidence="1 2">
    <name type="scientific">Terriglobus saanensis (strain ATCC BAA-1853 / DSM 23119 / SP1PR4)</name>
    <dbReference type="NCBI Taxonomy" id="401053"/>
    <lineage>
        <taxon>Bacteria</taxon>
        <taxon>Pseudomonadati</taxon>
        <taxon>Acidobacteriota</taxon>
        <taxon>Terriglobia</taxon>
        <taxon>Terriglobales</taxon>
        <taxon>Acidobacteriaceae</taxon>
        <taxon>Terriglobus</taxon>
    </lineage>
</organism>
<sequence length="90" mass="9427">MFKVLQSSTCTKACPNCPNARRSQNSCDGHSACVGYGTSANCPPLVVLAVVEAALRSLAAATLPSFGSMSNSYSLNNNYSLSSNYRTARA</sequence>
<reference evidence="1 2" key="1">
    <citation type="journal article" date="2012" name="Stand. Genomic Sci.">
        <title>Complete genome sequence of Terriglobus saanensis type strain SP1PR4(T), an Acidobacteria from tundra soil.</title>
        <authorList>
            <person name="Rawat S.R."/>
            <person name="Mannisto M.K."/>
            <person name="Starovoytov V."/>
            <person name="Goodwin L."/>
            <person name="Nolan M."/>
            <person name="Hauser L."/>
            <person name="Land M."/>
            <person name="Davenport K.W."/>
            <person name="Woyke T."/>
            <person name="Haggblom M.M."/>
        </authorList>
    </citation>
    <scope>NUCLEOTIDE SEQUENCE</scope>
    <source>
        <strain evidence="2">ATCC BAA-1853 / DSM 23119 / SP1PR4</strain>
    </source>
</reference>
<dbReference type="EMBL" id="CP002467">
    <property type="protein sequence ID" value="ADV81591.1"/>
    <property type="molecule type" value="Genomic_DNA"/>
</dbReference>
<evidence type="ECO:0000313" key="2">
    <source>
        <dbReference type="Proteomes" id="UP000006844"/>
    </source>
</evidence>
<dbReference type="Proteomes" id="UP000006844">
    <property type="component" value="Chromosome"/>
</dbReference>
<keyword evidence="2" id="KW-1185">Reference proteome</keyword>